<dbReference type="AlphaFoldDB" id="G8R5Q2"/>
<accession>G8R5Q2</accession>
<gene>
    <name evidence="1" type="ordered locus">Oweho_3419</name>
</gene>
<dbReference type="RefSeq" id="WP_014203715.1">
    <property type="nucleotide sequence ID" value="NC_016599.1"/>
</dbReference>
<sequence length="287" mass="33649">MFWTDEDLNQARQVFEDISTHIWKKIAYTHSLGHEAMEVGITADTIVTLLSERKKGAFCMDVYSRKGQNESKTGSDIDIFLQVDSSSYIWIALQAKVLKKNQRYTTLRDGYTERNPSYQWEKLSELQRATGCMPFYLLYNGVNRFSYDGWDMTESRFQEDQFGCSLVKVEVLKEFASNMNEGRENFINPTFLDIHPRHAQPWRILMDYTSNIRSLRTYSREELEQSNRNFESTAPDKPEMRKMTHDIQDVFGEFSANANSITRRSRAVDWNPSHRIVINKQNNTTQQ</sequence>
<dbReference type="Pfam" id="PF20320">
    <property type="entry name" value="DUF6615"/>
    <property type="match status" value="1"/>
</dbReference>
<keyword evidence="2" id="KW-1185">Reference proteome</keyword>
<evidence type="ECO:0000313" key="1">
    <source>
        <dbReference type="EMBL" id="AEV34368.1"/>
    </source>
</evidence>
<evidence type="ECO:0000313" key="2">
    <source>
        <dbReference type="Proteomes" id="UP000005631"/>
    </source>
</evidence>
<dbReference type="OrthoDB" id="1441589at2"/>
<dbReference type="HOGENOM" id="CLU_969247_0_0_10"/>
<dbReference type="STRING" id="926562.Oweho_3419"/>
<dbReference type="Proteomes" id="UP000005631">
    <property type="component" value="Chromosome"/>
</dbReference>
<dbReference type="InterPro" id="IPR046723">
    <property type="entry name" value="DUF6615"/>
</dbReference>
<reference evidence="1 2" key="1">
    <citation type="journal article" date="2012" name="Stand. Genomic Sci.">
        <title>Genome sequence of the orange-pigmented seawater bacterium Owenweeksia hongkongensis type strain (UST20020801(T)).</title>
        <authorList>
            <person name="Riedel T."/>
            <person name="Held B."/>
            <person name="Nolan M."/>
            <person name="Lucas S."/>
            <person name="Lapidus A."/>
            <person name="Tice H."/>
            <person name="Del Rio T.G."/>
            <person name="Cheng J.F."/>
            <person name="Han C."/>
            <person name="Tapia R."/>
            <person name="Goodwin L.A."/>
            <person name="Pitluck S."/>
            <person name="Liolios K."/>
            <person name="Mavromatis K."/>
            <person name="Pagani I."/>
            <person name="Ivanova N."/>
            <person name="Mikhailova N."/>
            <person name="Pati A."/>
            <person name="Chen A."/>
            <person name="Palaniappan K."/>
            <person name="Rohde M."/>
            <person name="Tindall B.J."/>
            <person name="Detter J.C."/>
            <person name="Goker M."/>
            <person name="Woyke T."/>
            <person name="Bristow J."/>
            <person name="Eisen J.A."/>
            <person name="Markowitz V."/>
            <person name="Hugenholtz P."/>
            <person name="Klenk H.P."/>
            <person name="Kyrpides N.C."/>
        </authorList>
    </citation>
    <scope>NUCLEOTIDE SEQUENCE</scope>
    <source>
        <strain evidence="2">DSM 17368 / JCM 12287 / NRRL B-23963</strain>
    </source>
</reference>
<dbReference type="KEGG" id="oho:Oweho_3419"/>
<organism evidence="1 2">
    <name type="scientific">Owenweeksia hongkongensis (strain DSM 17368 / CIP 108786 / JCM 12287 / NRRL B-23963 / UST20020801)</name>
    <dbReference type="NCBI Taxonomy" id="926562"/>
    <lineage>
        <taxon>Bacteria</taxon>
        <taxon>Pseudomonadati</taxon>
        <taxon>Bacteroidota</taxon>
        <taxon>Flavobacteriia</taxon>
        <taxon>Flavobacteriales</taxon>
        <taxon>Owenweeksiaceae</taxon>
        <taxon>Owenweeksia</taxon>
    </lineage>
</organism>
<dbReference type="EMBL" id="CP003156">
    <property type="protein sequence ID" value="AEV34368.1"/>
    <property type="molecule type" value="Genomic_DNA"/>
</dbReference>
<proteinExistence type="predicted"/>
<name>G8R5Q2_OWEHD</name>
<protein>
    <submittedName>
        <fullName evidence="1">Uncharacterized protein</fullName>
    </submittedName>
</protein>
<dbReference type="eggNOG" id="ENOG50342Q3">
    <property type="taxonomic scope" value="Bacteria"/>
</dbReference>